<feature type="domain" description="DUF1232" evidence="6">
    <location>
        <begin position="32"/>
        <end position="64"/>
    </location>
</feature>
<dbReference type="Proteomes" id="UP000198668">
    <property type="component" value="Unassembled WGS sequence"/>
</dbReference>
<dbReference type="InterPro" id="IPR010652">
    <property type="entry name" value="DUF1232"/>
</dbReference>
<dbReference type="Pfam" id="PF06803">
    <property type="entry name" value="DUF1232"/>
    <property type="match status" value="1"/>
</dbReference>
<evidence type="ECO:0000313" key="8">
    <source>
        <dbReference type="Proteomes" id="UP000198668"/>
    </source>
</evidence>
<dbReference type="AlphaFoldDB" id="A0A1I3BTX7"/>
<evidence type="ECO:0000256" key="3">
    <source>
        <dbReference type="ARBA" id="ARBA00022989"/>
    </source>
</evidence>
<proteinExistence type="predicted"/>
<evidence type="ECO:0000259" key="6">
    <source>
        <dbReference type="Pfam" id="PF06803"/>
    </source>
</evidence>
<reference evidence="7 8" key="1">
    <citation type="submission" date="2016-10" db="EMBL/GenBank/DDBJ databases">
        <authorList>
            <person name="de Groot N.N."/>
        </authorList>
    </citation>
    <scope>NUCLEOTIDE SEQUENCE [LARGE SCALE GENOMIC DNA]</scope>
    <source>
        <strain evidence="7 8">DSM 27630</strain>
    </source>
</reference>
<sequence length="94" mass="10513">MKVRKKAAKTPIGQVKSLSTAFFKSGLKGKKKLAVLGIILYIISPFDLVPDFIPLAGYADDLLLPILYFIAQYLMNDESEEMPKHKIKEAEKVS</sequence>
<keyword evidence="8" id="KW-1185">Reference proteome</keyword>
<dbReference type="GO" id="GO:0012505">
    <property type="term" value="C:endomembrane system"/>
    <property type="evidence" value="ECO:0007669"/>
    <property type="project" value="UniProtKB-SubCell"/>
</dbReference>
<evidence type="ECO:0000256" key="2">
    <source>
        <dbReference type="ARBA" id="ARBA00022692"/>
    </source>
</evidence>
<comment type="subcellular location">
    <subcellularLocation>
        <location evidence="1">Endomembrane system</location>
        <topology evidence="1">Multi-pass membrane protein</topology>
    </subcellularLocation>
</comment>
<name>A0A1I3BTX7_9LACT</name>
<dbReference type="RefSeq" id="WP_047392449.1">
    <property type="nucleotide sequence ID" value="NZ_FOQE01000009.1"/>
</dbReference>
<keyword evidence="2 5" id="KW-0812">Transmembrane</keyword>
<evidence type="ECO:0000256" key="5">
    <source>
        <dbReference type="SAM" id="Phobius"/>
    </source>
</evidence>
<organism evidence="7 8">
    <name type="scientific">Pisciglobus halotolerans</name>
    <dbReference type="NCBI Taxonomy" id="745365"/>
    <lineage>
        <taxon>Bacteria</taxon>
        <taxon>Bacillati</taxon>
        <taxon>Bacillota</taxon>
        <taxon>Bacilli</taxon>
        <taxon>Lactobacillales</taxon>
        <taxon>Carnobacteriaceae</taxon>
    </lineage>
</organism>
<keyword evidence="4 5" id="KW-0472">Membrane</keyword>
<protein>
    <recommendedName>
        <fullName evidence="6">DUF1232 domain-containing protein</fullName>
    </recommendedName>
</protein>
<feature type="transmembrane region" description="Helical" evidence="5">
    <location>
        <begin position="33"/>
        <end position="49"/>
    </location>
</feature>
<evidence type="ECO:0000256" key="4">
    <source>
        <dbReference type="ARBA" id="ARBA00023136"/>
    </source>
</evidence>
<accession>A0A1I3BTX7</accession>
<gene>
    <name evidence="7" type="ORF">SAMN04489868_10953</name>
</gene>
<evidence type="ECO:0000313" key="7">
    <source>
        <dbReference type="EMBL" id="SFH65640.1"/>
    </source>
</evidence>
<keyword evidence="3 5" id="KW-1133">Transmembrane helix</keyword>
<evidence type="ECO:0000256" key="1">
    <source>
        <dbReference type="ARBA" id="ARBA00004127"/>
    </source>
</evidence>
<dbReference type="EMBL" id="FOQE01000009">
    <property type="protein sequence ID" value="SFH65640.1"/>
    <property type="molecule type" value="Genomic_DNA"/>
</dbReference>